<gene>
    <name evidence="1" type="primary">AVEN_56391_1</name>
    <name evidence="1" type="ORF">TNCT_452351</name>
</gene>
<evidence type="ECO:0000313" key="2">
    <source>
        <dbReference type="Proteomes" id="UP000887116"/>
    </source>
</evidence>
<dbReference type="Proteomes" id="UP000887116">
    <property type="component" value="Unassembled WGS sequence"/>
</dbReference>
<dbReference type="AlphaFoldDB" id="A0A8X6F9U1"/>
<reference evidence="1" key="1">
    <citation type="submission" date="2020-07" db="EMBL/GenBank/DDBJ databases">
        <title>Multicomponent nature underlies the extraordinary mechanical properties of spider dragline silk.</title>
        <authorList>
            <person name="Kono N."/>
            <person name="Nakamura H."/>
            <person name="Mori M."/>
            <person name="Yoshida Y."/>
            <person name="Ohtoshi R."/>
            <person name="Malay A.D."/>
            <person name="Moran D.A.P."/>
            <person name="Tomita M."/>
            <person name="Numata K."/>
            <person name="Arakawa K."/>
        </authorList>
    </citation>
    <scope>NUCLEOTIDE SEQUENCE</scope>
</reference>
<accession>A0A8X6F9U1</accession>
<evidence type="ECO:0000313" key="1">
    <source>
        <dbReference type="EMBL" id="GFQ73812.1"/>
    </source>
</evidence>
<sequence length="158" mass="17939">MLAQSDTLVYKQLNRKLKSVANQQPFCTENHLKMASKEDRKKIKAAFSEDEDDVEYMLPRKKQKKKTNTSASGFDLNLCPPSAASDAVKIQPYSIYLGRGIGVEIKEFRKNYYIAFSKTVDSEIRNRFNLALDQLPILAKAVEALQEYVKDQPTNSGL</sequence>
<protein>
    <submittedName>
        <fullName evidence="1">Uncharacterized protein</fullName>
    </submittedName>
</protein>
<comment type="caution">
    <text evidence="1">The sequence shown here is derived from an EMBL/GenBank/DDBJ whole genome shotgun (WGS) entry which is preliminary data.</text>
</comment>
<organism evidence="1 2">
    <name type="scientific">Trichonephila clavata</name>
    <name type="common">Joro spider</name>
    <name type="synonym">Nephila clavata</name>
    <dbReference type="NCBI Taxonomy" id="2740835"/>
    <lineage>
        <taxon>Eukaryota</taxon>
        <taxon>Metazoa</taxon>
        <taxon>Ecdysozoa</taxon>
        <taxon>Arthropoda</taxon>
        <taxon>Chelicerata</taxon>
        <taxon>Arachnida</taxon>
        <taxon>Araneae</taxon>
        <taxon>Araneomorphae</taxon>
        <taxon>Entelegynae</taxon>
        <taxon>Araneoidea</taxon>
        <taxon>Nephilidae</taxon>
        <taxon>Trichonephila</taxon>
    </lineage>
</organism>
<proteinExistence type="predicted"/>
<dbReference type="EMBL" id="BMAO01021349">
    <property type="protein sequence ID" value="GFQ73812.1"/>
    <property type="molecule type" value="Genomic_DNA"/>
</dbReference>
<keyword evidence="2" id="KW-1185">Reference proteome</keyword>
<name>A0A8X6F9U1_TRICU</name>